<feature type="transmembrane region" description="Helical" evidence="2">
    <location>
        <begin position="462"/>
        <end position="482"/>
    </location>
</feature>
<keyword evidence="2" id="KW-1133">Transmembrane helix</keyword>
<gene>
    <name evidence="3" type="ORF">CLV71_12069</name>
</gene>
<name>A0A4R7UX49_9PSEU</name>
<feature type="transmembrane region" description="Helical" evidence="2">
    <location>
        <begin position="422"/>
        <end position="442"/>
    </location>
</feature>
<organism evidence="3 4">
    <name type="scientific">Actinophytocola oryzae</name>
    <dbReference type="NCBI Taxonomy" id="502181"/>
    <lineage>
        <taxon>Bacteria</taxon>
        <taxon>Bacillati</taxon>
        <taxon>Actinomycetota</taxon>
        <taxon>Actinomycetes</taxon>
        <taxon>Pseudonocardiales</taxon>
        <taxon>Pseudonocardiaceae</taxon>
    </lineage>
</organism>
<dbReference type="OrthoDB" id="5184818at2"/>
<evidence type="ECO:0000313" key="3">
    <source>
        <dbReference type="EMBL" id="TDV41379.1"/>
    </source>
</evidence>
<dbReference type="AlphaFoldDB" id="A0A4R7UX49"/>
<dbReference type="Proteomes" id="UP000294927">
    <property type="component" value="Unassembled WGS sequence"/>
</dbReference>
<feature type="transmembrane region" description="Helical" evidence="2">
    <location>
        <begin position="222"/>
        <end position="244"/>
    </location>
</feature>
<sequence length="504" mass="49909">MPGSSGGGSAGSKSPGEGLRGSSDSGDGGPAGAATDSGDGLRGTPDSAGGEPANPGSASSERPDPDGGEPANPASAAHELPPETANPAGTEPTRTGQEADAGGVEETLPTEQDTPPLDPVPAIVRFRALVLLAVGPLVGGYVLVATLLALVTGTAGNARFTTSGVLTAALPGWLAAHQVPVEILGRELGVLPILPTIGVVLVTAKIAALTAERLDLRRPRQVSVVIGTVAVAHAVAGLVVARLTADTVVSAGTLDALYYPALVAALAATLGVARRGRLREAVAGRVDAVAFDGLRAGAFAVVLLLAAGGAVLTFGLVTSVPAARDLFPAGAGNAVGMLLLCLGYLPNAVVAATGFIAGPGFSLGAVAVSPIEFHGGATPGVPLLAALPEYQALWWPALFVLPLAVGIAVGRRLRDVDEDPVARLRGVAVAGGIVAVCFVVFAGTAGGRLGAGPFDPVSMRAAALSVALVLWIAVPGAIVAWFGGPHPADVGLIEFEPEDEAVRG</sequence>
<evidence type="ECO:0000313" key="4">
    <source>
        <dbReference type="Proteomes" id="UP000294927"/>
    </source>
</evidence>
<feature type="transmembrane region" description="Helical" evidence="2">
    <location>
        <begin position="326"/>
        <end position="345"/>
    </location>
</feature>
<keyword evidence="4" id="KW-1185">Reference proteome</keyword>
<keyword evidence="2" id="KW-0812">Transmembrane</keyword>
<accession>A0A4R7UX49</accession>
<feature type="transmembrane region" description="Helical" evidence="2">
    <location>
        <begin position="188"/>
        <end position="210"/>
    </location>
</feature>
<feature type="transmembrane region" description="Helical" evidence="2">
    <location>
        <begin position="158"/>
        <end position="176"/>
    </location>
</feature>
<dbReference type="EMBL" id="SOCP01000020">
    <property type="protein sequence ID" value="TDV41379.1"/>
    <property type="molecule type" value="Genomic_DNA"/>
</dbReference>
<feature type="region of interest" description="Disordered" evidence="1">
    <location>
        <begin position="1"/>
        <end position="117"/>
    </location>
</feature>
<evidence type="ECO:0000256" key="2">
    <source>
        <dbReference type="SAM" id="Phobius"/>
    </source>
</evidence>
<feature type="transmembrane region" description="Helical" evidence="2">
    <location>
        <begin position="128"/>
        <end position="151"/>
    </location>
</feature>
<comment type="caution">
    <text evidence="3">The sequence shown here is derived from an EMBL/GenBank/DDBJ whole genome shotgun (WGS) entry which is preliminary data.</text>
</comment>
<evidence type="ECO:0000256" key="1">
    <source>
        <dbReference type="SAM" id="MobiDB-lite"/>
    </source>
</evidence>
<feature type="transmembrane region" description="Helical" evidence="2">
    <location>
        <begin position="256"/>
        <end position="273"/>
    </location>
</feature>
<feature type="transmembrane region" description="Helical" evidence="2">
    <location>
        <begin position="352"/>
        <end position="373"/>
    </location>
</feature>
<feature type="compositionally biased region" description="Low complexity" evidence="1">
    <location>
        <begin position="11"/>
        <end position="25"/>
    </location>
</feature>
<dbReference type="RefSeq" id="WP_133907746.1">
    <property type="nucleotide sequence ID" value="NZ_SOCP01000020.1"/>
</dbReference>
<reference evidence="3 4" key="1">
    <citation type="submission" date="2019-03" db="EMBL/GenBank/DDBJ databases">
        <title>Genomic Encyclopedia of Archaeal and Bacterial Type Strains, Phase II (KMG-II): from individual species to whole genera.</title>
        <authorList>
            <person name="Goeker M."/>
        </authorList>
    </citation>
    <scope>NUCLEOTIDE SEQUENCE [LARGE SCALE GENOMIC DNA]</scope>
    <source>
        <strain evidence="3 4">DSM 45499</strain>
    </source>
</reference>
<dbReference type="InterPro" id="IPR045931">
    <property type="entry name" value="DUF6350"/>
</dbReference>
<feature type="transmembrane region" description="Helical" evidence="2">
    <location>
        <begin position="393"/>
        <end position="410"/>
    </location>
</feature>
<keyword evidence="2" id="KW-0472">Membrane</keyword>
<feature type="transmembrane region" description="Helical" evidence="2">
    <location>
        <begin position="294"/>
        <end position="320"/>
    </location>
</feature>
<dbReference type="Pfam" id="PF19877">
    <property type="entry name" value="DUF6350"/>
    <property type="match status" value="1"/>
</dbReference>
<proteinExistence type="predicted"/>
<feature type="compositionally biased region" description="Gly residues" evidence="1">
    <location>
        <begin position="1"/>
        <end position="10"/>
    </location>
</feature>
<protein>
    <submittedName>
        <fullName evidence="3">Uncharacterized protein</fullName>
    </submittedName>
</protein>